<reference evidence="1 2" key="1">
    <citation type="submission" date="2017-10" db="EMBL/GenBank/DDBJ databases">
        <title>Draft genome of Longimonas halophila.</title>
        <authorList>
            <person name="Goh K.M."/>
            <person name="Shamsir M.S."/>
            <person name="Lim S.W."/>
        </authorList>
    </citation>
    <scope>NUCLEOTIDE SEQUENCE [LARGE SCALE GENOMIC DNA]</scope>
    <source>
        <strain evidence="1 2">KCTC 42399</strain>
    </source>
</reference>
<dbReference type="AlphaFoldDB" id="A0A2H3P6H2"/>
<dbReference type="Proteomes" id="UP000221024">
    <property type="component" value="Unassembled WGS sequence"/>
</dbReference>
<gene>
    <name evidence="1" type="ORF">CRI93_05665</name>
</gene>
<proteinExistence type="predicted"/>
<evidence type="ECO:0000313" key="1">
    <source>
        <dbReference type="EMBL" id="PEN07932.1"/>
    </source>
</evidence>
<organism evidence="1 2">
    <name type="scientific">Longimonas halophila</name>
    <dbReference type="NCBI Taxonomy" id="1469170"/>
    <lineage>
        <taxon>Bacteria</taxon>
        <taxon>Pseudomonadati</taxon>
        <taxon>Rhodothermota</taxon>
        <taxon>Rhodothermia</taxon>
        <taxon>Rhodothermales</taxon>
        <taxon>Salisaetaceae</taxon>
        <taxon>Longimonas</taxon>
    </lineage>
</organism>
<evidence type="ECO:0000313" key="2">
    <source>
        <dbReference type="Proteomes" id="UP000221024"/>
    </source>
</evidence>
<dbReference type="EMBL" id="PDEP01000004">
    <property type="protein sequence ID" value="PEN07932.1"/>
    <property type="molecule type" value="Genomic_DNA"/>
</dbReference>
<comment type="caution">
    <text evidence="1">The sequence shown here is derived from an EMBL/GenBank/DDBJ whole genome shotgun (WGS) entry which is preliminary data.</text>
</comment>
<accession>A0A2H3P6H2</accession>
<protein>
    <submittedName>
        <fullName evidence="1">Uncharacterized protein</fullName>
    </submittedName>
</protein>
<name>A0A2H3P6H2_9BACT</name>
<sequence length="445" mass="48880">MCWTGLLALLIVLSGCGEPLSNEEAPLLVEEVNRQIESVGDMTPPPEQDVGDLQVYVDRSVGMRPYTLGGASVYFDLLETLDGQLAGQVDFHGFGYPSQEQGQVVEPVDALFMEDPAAYTWVNNDYESLFADLDPDQPHLIISDGVQSEPEEGARFGGIVNSIGAWLETGGVFTLLAYRGPYEGTYYHEVPDTGAISYSCSDRPFYGFGFFPSVAAKQEYIEILEANGVETVHQITIGTSSASVVPREHSHPANEDQRRGERLFRSLTDHRNTHPDVGHVFSGQVANPDASAGSPLQFDVSVDSTTLPWRTLSGTDRERVMNALEPTFQHWRIDTLSVGNRQVALTETNAPRTFDTRATVRDTWHAHVDALLSHSPQQRKERIASVVQIGLGPTGANRLIPNDLSVRRDAAASACSQTLNIQPTMGAVIREHYVLGEALLVTEWR</sequence>
<dbReference type="OrthoDB" id="7157377at2"/>
<keyword evidence="2" id="KW-1185">Reference proteome</keyword>
<dbReference type="RefSeq" id="WP_098061655.1">
    <property type="nucleotide sequence ID" value="NZ_PDEP01000004.1"/>
</dbReference>